<dbReference type="CDD" id="cd04318">
    <property type="entry name" value="EcAsnRS_like_N"/>
    <property type="match status" value="1"/>
</dbReference>
<proteinExistence type="predicted"/>
<dbReference type="InterPro" id="IPR012340">
    <property type="entry name" value="NA-bd_OB-fold"/>
</dbReference>
<gene>
    <name evidence="5" type="primary">LOC107120135</name>
</gene>
<keyword evidence="5" id="KW-0436">Ligase</keyword>
<dbReference type="SUPFAM" id="SSF50249">
    <property type="entry name" value="Nucleic acid-binding proteins"/>
    <property type="match status" value="1"/>
</dbReference>
<evidence type="ECO:0000256" key="1">
    <source>
        <dbReference type="ARBA" id="ARBA00022917"/>
    </source>
</evidence>
<reference evidence="5" key="1">
    <citation type="submission" date="2025-08" db="UniProtKB">
        <authorList>
            <consortium name="RefSeq"/>
        </authorList>
    </citation>
    <scope>IDENTIFICATION</scope>
</reference>
<dbReference type="PANTHER" id="PTHR22594:SF34">
    <property type="entry name" value="ASPARAGINE--TRNA LIGASE, MITOCHONDRIAL-RELATED"/>
    <property type="match status" value="1"/>
</dbReference>
<evidence type="ECO:0000256" key="2">
    <source>
        <dbReference type="ARBA" id="ARBA00023146"/>
    </source>
</evidence>
<feature type="non-terminal residue" evidence="5">
    <location>
        <position position="125"/>
    </location>
</feature>
<feature type="domain" description="OB" evidence="3">
    <location>
        <begin position="45"/>
        <end position="118"/>
    </location>
</feature>
<evidence type="ECO:0000313" key="5">
    <source>
        <dbReference type="RefSeq" id="XP_015278268.1"/>
    </source>
</evidence>
<protein>
    <submittedName>
        <fullName evidence="5">Probable asparagine--tRNA ligase, mitochondrial</fullName>
    </submittedName>
</protein>
<dbReference type="GeneID" id="107120135"/>
<keyword evidence="2" id="KW-0030">Aminoacyl-tRNA synthetase</keyword>
<dbReference type="GO" id="GO:0016874">
    <property type="term" value="F:ligase activity"/>
    <property type="evidence" value="ECO:0007669"/>
    <property type="project" value="UniProtKB-KW"/>
</dbReference>
<dbReference type="Proteomes" id="UP000694871">
    <property type="component" value="Unplaced"/>
</dbReference>
<dbReference type="RefSeq" id="XP_015278268.1">
    <property type="nucleotide sequence ID" value="XM_015422782.1"/>
</dbReference>
<accession>A0ABM1KX31</accession>
<name>A0ABM1KX31_GEKJA</name>
<sequence length="125" mass="13691">MFGARCVRLALRHSSSAPLPKHAATAKLLRVKEALEVQNPTSNDVKVQGWVRSVRSQKEILFLHVNDGSSLESLQVVADPGLEPRELSFGSSVEVQGKLIRSPHKRQNVELAAESIRLVGTCDVL</sequence>
<dbReference type="InterPro" id="IPR004365">
    <property type="entry name" value="NA-bd_OB_tRNA"/>
</dbReference>
<dbReference type="Pfam" id="PF01336">
    <property type="entry name" value="tRNA_anti-codon"/>
    <property type="match status" value="1"/>
</dbReference>
<organism evidence="4 5">
    <name type="scientific">Gekko japonicus</name>
    <name type="common">Schlegel's Japanese gecko</name>
    <dbReference type="NCBI Taxonomy" id="146911"/>
    <lineage>
        <taxon>Eukaryota</taxon>
        <taxon>Metazoa</taxon>
        <taxon>Chordata</taxon>
        <taxon>Craniata</taxon>
        <taxon>Vertebrata</taxon>
        <taxon>Euteleostomi</taxon>
        <taxon>Lepidosauria</taxon>
        <taxon>Squamata</taxon>
        <taxon>Bifurcata</taxon>
        <taxon>Gekkota</taxon>
        <taxon>Gekkonidae</taxon>
        <taxon>Gekkoninae</taxon>
        <taxon>Gekko</taxon>
    </lineage>
</organism>
<dbReference type="PANTHER" id="PTHR22594">
    <property type="entry name" value="ASPARTYL/LYSYL-TRNA SYNTHETASE"/>
    <property type="match status" value="1"/>
</dbReference>
<evidence type="ECO:0000313" key="4">
    <source>
        <dbReference type="Proteomes" id="UP000694871"/>
    </source>
</evidence>
<keyword evidence="4" id="KW-1185">Reference proteome</keyword>
<keyword evidence="1" id="KW-0648">Protein biosynthesis</keyword>
<evidence type="ECO:0000259" key="3">
    <source>
        <dbReference type="Pfam" id="PF01336"/>
    </source>
</evidence>
<dbReference type="Gene3D" id="2.40.50.140">
    <property type="entry name" value="Nucleic acid-binding proteins"/>
    <property type="match status" value="1"/>
</dbReference>